<dbReference type="InterPro" id="IPR008979">
    <property type="entry name" value="Galactose-bd-like_sf"/>
</dbReference>
<reference evidence="4" key="1">
    <citation type="journal article" date="2019" name="Int. J. Syst. Evol. Microbiol.">
        <title>The Global Catalogue of Microorganisms (GCM) 10K type strain sequencing project: providing services to taxonomists for standard genome sequencing and annotation.</title>
        <authorList>
            <consortium name="The Broad Institute Genomics Platform"/>
            <consortium name="The Broad Institute Genome Sequencing Center for Infectious Disease"/>
            <person name="Wu L."/>
            <person name="Ma J."/>
        </authorList>
    </citation>
    <scope>NUCLEOTIDE SEQUENCE [LARGE SCALE GENOMIC DNA]</scope>
    <source>
        <strain evidence="4">KCTC 23098</strain>
    </source>
</reference>
<feature type="domain" description="F5/8 type C" evidence="2">
    <location>
        <begin position="302"/>
        <end position="456"/>
    </location>
</feature>
<dbReference type="SUPFAM" id="SSF49785">
    <property type="entry name" value="Galactose-binding domain-like"/>
    <property type="match status" value="1"/>
</dbReference>
<dbReference type="Proteomes" id="UP001597560">
    <property type="component" value="Unassembled WGS sequence"/>
</dbReference>
<organism evidence="3 4">
    <name type="scientific">Olivibacter jilunii</name>
    <dbReference type="NCBI Taxonomy" id="985016"/>
    <lineage>
        <taxon>Bacteria</taxon>
        <taxon>Pseudomonadati</taxon>
        <taxon>Bacteroidota</taxon>
        <taxon>Sphingobacteriia</taxon>
        <taxon>Sphingobacteriales</taxon>
        <taxon>Sphingobacteriaceae</taxon>
        <taxon>Olivibacter</taxon>
    </lineage>
</organism>
<evidence type="ECO:0000256" key="1">
    <source>
        <dbReference type="SAM" id="SignalP"/>
    </source>
</evidence>
<keyword evidence="4" id="KW-1185">Reference proteome</keyword>
<feature type="signal peptide" evidence="1">
    <location>
        <begin position="1"/>
        <end position="25"/>
    </location>
</feature>
<dbReference type="PROSITE" id="PS50022">
    <property type="entry name" value="FA58C_3"/>
    <property type="match status" value="1"/>
</dbReference>
<protein>
    <submittedName>
        <fullName evidence="3">Discoidin domain-containing protein</fullName>
    </submittedName>
</protein>
<name>A0ABW6B189_9SPHI</name>
<comment type="caution">
    <text evidence="3">The sequence shown here is derived from an EMBL/GenBank/DDBJ whole genome shotgun (WGS) entry which is preliminary data.</text>
</comment>
<sequence length="457" mass="49653">MNKRYKLTKPLVFIALLCTMSISCKKEGLDSFALNRNVATTVSAGEIAGEIVKNSDEVTIPIKVTLSSPATKAFQVGLQLNADTVIQLVESGNLTDVYVLPSNAITLPNAVDIAYGAKEATFEVKIGLSGLERFFGHKVALAYDLVNPGKGNTIGSDKSGIIVFNTNDILKEEDIHYVSITNGGGTVLEVRNRRNYNVTSAGINIPLGVSLAGTPGNFFTVTTGVNTDSIASLVGQGILPENTIALRPDQYTLNETYQVGSNLSRAAMDLIVPWSTIEENADRTLALVVKLAATSRHLLDPTKSHVVVLVHPQYVREVDVTATGTLSVDHDNSNANENAAKLIDNNINTKFLQPGFVGSSWFQLTFSEPQLIGAYTITSANDAADRDLKDWNLQGSDDGSIWITLDTRAGETFANRFLTKRYDFETAKAYKYYRLNVTNNNGSGVIQLAEWRLIRVP</sequence>
<dbReference type="InterPro" id="IPR000421">
    <property type="entry name" value="FA58C"/>
</dbReference>
<proteinExistence type="predicted"/>
<dbReference type="Gene3D" id="2.60.120.260">
    <property type="entry name" value="Galactose-binding domain-like"/>
    <property type="match status" value="1"/>
</dbReference>
<dbReference type="PROSITE" id="PS51257">
    <property type="entry name" value="PROKAR_LIPOPROTEIN"/>
    <property type="match status" value="1"/>
</dbReference>
<evidence type="ECO:0000313" key="3">
    <source>
        <dbReference type="EMBL" id="MFD2961555.1"/>
    </source>
</evidence>
<keyword evidence="1" id="KW-0732">Signal</keyword>
<dbReference type="Pfam" id="PF08522">
    <property type="entry name" value="BT_3987-like_N"/>
    <property type="match status" value="1"/>
</dbReference>
<evidence type="ECO:0000313" key="4">
    <source>
        <dbReference type="Proteomes" id="UP001597560"/>
    </source>
</evidence>
<dbReference type="RefSeq" id="WP_377609745.1">
    <property type="nucleotide sequence ID" value="NZ_JBHUPA010000002.1"/>
</dbReference>
<dbReference type="InterPro" id="IPR013728">
    <property type="entry name" value="BT_3987-like_N"/>
</dbReference>
<feature type="chain" id="PRO_5045498376" evidence="1">
    <location>
        <begin position="26"/>
        <end position="457"/>
    </location>
</feature>
<accession>A0ABW6B189</accession>
<gene>
    <name evidence="3" type="ORF">ACFS6J_07155</name>
</gene>
<evidence type="ECO:0000259" key="2">
    <source>
        <dbReference type="PROSITE" id="PS50022"/>
    </source>
</evidence>
<dbReference type="Pfam" id="PF00754">
    <property type="entry name" value="F5_F8_type_C"/>
    <property type="match status" value="1"/>
</dbReference>
<dbReference type="EMBL" id="JBHUPA010000002">
    <property type="protein sequence ID" value="MFD2961555.1"/>
    <property type="molecule type" value="Genomic_DNA"/>
</dbReference>
<dbReference type="Gene3D" id="2.60.40.1740">
    <property type="entry name" value="hypothetical protein (bacova_03559)"/>
    <property type="match status" value="1"/>
</dbReference>